<dbReference type="EnsemblMetazoa" id="GPAI016212-RA">
    <property type="protein sequence ID" value="GPAI016212-PA"/>
    <property type="gene ID" value="GPAI016212"/>
</dbReference>
<dbReference type="PANTHER" id="PTHR23073">
    <property type="entry name" value="26S PROTEASOME REGULATORY SUBUNIT"/>
    <property type="match status" value="1"/>
</dbReference>
<dbReference type="FunFam" id="2.40.50.140:FF:000183">
    <property type="entry name" value="26S protease regulatory subunit 6a, putative"/>
    <property type="match status" value="1"/>
</dbReference>
<dbReference type="Proteomes" id="UP000092445">
    <property type="component" value="Unassembled WGS sequence"/>
</dbReference>
<dbReference type="GO" id="GO:0005524">
    <property type="term" value="F:ATP binding"/>
    <property type="evidence" value="ECO:0007669"/>
    <property type="project" value="UniProtKB-KW"/>
</dbReference>
<feature type="domain" description="Proteasomal ATPase second OB" evidence="4">
    <location>
        <begin position="116"/>
        <end position="165"/>
    </location>
</feature>
<dbReference type="InterPro" id="IPR012340">
    <property type="entry name" value="NA-bd_OB-fold"/>
</dbReference>
<dbReference type="STRING" id="7398.A0A1A9ZIZ9"/>
<proteinExistence type="predicted"/>
<dbReference type="Gene3D" id="2.40.50.140">
    <property type="entry name" value="Nucleic acid-binding proteins"/>
    <property type="match status" value="1"/>
</dbReference>
<name>A0A1A9ZIZ9_GLOPL</name>
<keyword evidence="1" id="KW-0547">Nucleotide-binding</keyword>
<evidence type="ECO:0000256" key="2">
    <source>
        <dbReference type="ARBA" id="ARBA00022840"/>
    </source>
</evidence>
<dbReference type="VEuPathDB" id="VectorBase:GPAI016212"/>
<reference evidence="5" key="2">
    <citation type="submission" date="2020-05" db="UniProtKB">
        <authorList>
            <consortium name="EnsemblMetazoa"/>
        </authorList>
    </citation>
    <scope>IDENTIFICATION</scope>
    <source>
        <strain evidence="5">IAEA</strain>
    </source>
</reference>
<keyword evidence="6" id="KW-1185">Reference proteome</keyword>
<evidence type="ECO:0000313" key="5">
    <source>
        <dbReference type="EnsemblMetazoa" id="GPAI016212-PA"/>
    </source>
</evidence>
<sequence>MEILVALDPFYNAEQLSSYNRLFNQVTTAFACFAHEHFSETVACTCALASGAARSGRREKMANIQQQSKERQEEPKQSYNHLVNKTLPYLVPNFVELLDMEPPEDEDDGAVLVLDNQRKDKCAAIKTSTRQAYFLPVIGLVDAEKLKPGDLVGVNKDSYSVLETLSAEYDARVKTMEADERPTEQYSDIDGLDKQIQDLIEAVVLPMTHRQVQDFGWDNICINM</sequence>
<accession>A0A1A9ZIZ9</accession>
<evidence type="ECO:0000256" key="1">
    <source>
        <dbReference type="ARBA" id="ARBA00022741"/>
    </source>
</evidence>
<dbReference type="InterPro" id="IPR050221">
    <property type="entry name" value="26S_Proteasome_ATPase"/>
</dbReference>
<protein>
    <recommendedName>
        <fullName evidence="4">Proteasomal ATPase second OB domain-containing protein</fullName>
    </recommendedName>
</protein>
<feature type="region of interest" description="Disordered" evidence="3">
    <location>
        <begin position="58"/>
        <end position="78"/>
    </location>
</feature>
<reference evidence="6" key="1">
    <citation type="submission" date="2014-03" db="EMBL/GenBank/DDBJ databases">
        <authorList>
            <person name="Aksoy S."/>
            <person name="Warren W."/>
            <person name="Wilson R.K."/>
        </authorList>
    </citation>
    <scope>NUCLEOTIDE SEQUENCE [LARGE SCALE GENOMIC DNA]</scope>
    <source>
        <strain evidence="6">IAEA</strain>
    </source>
</reference>
<dbReference type="InterPro" id="IPR032501">
    <property type="entry name" value="Prot_ATP_ID_OB_2nd"/>
</dbReference>
<evidence type="ECO:0000256" key="3">
    <source>
        <dbReference type="SAM" id="MobiDB-lite"/>
    </source>
</evidence>
<evidence type="ECO:0000259" key="4">
    <source>
        <dbReference type="Pfam" id="PF16450"/>
    </source>
</evidence>
<evidence type="ECO:0000313" key="6">
    <source>
        <dbReference type="Proteomes" id="UP000092445"/>
    </source>
</evidence>
<dbReference type="AlphaFoldDB" id="A0A1A9ZIZ9"/>
<organism evidence="5 6">
    <name type="scientific">Glossina pallidipes</name>
    <name type="common">Tsetse fly</name>
    <dbReference type="NCBI Taxonomy" id="7398"/>
    <lineage>
        <taxon>Eukaryota</taxon>
        <taxon>Metazoa</taxon>
        <taxon>Ecdysozoa</taxon>
        <taxon>Arthropoda</taxon>
        <taxon>Hexapoda</taxon>
        <taxon>Insecta</taxon>
        <taxon>Pterygota</taxon>
        <taxon>Neoptera</taxon>
        <taxon>Endopterygota</taxon>
        <taxon>Diptera</taxon>
        <taxon>Brachycera</taxon>
        <taxon>Muscomorpha</taxon>
        <taxon>Hippoboscoidea</taxon>
        <taxon>Glossinidae</taxon>
        <taxon>Glossina</taxon>
    </lineage>
</organism>
<dbReference type="Pfam" id="PF16450">
    <property type="entry name" value="Prot_ATP_ID_OB_C"/>
    <property type="match status" value="1"/>
</dbReference>
<keyword evidence="2" id="KW-0067">ATP-binding</keyword>